<sequence>MTVVLFNIIEQADMELRQVFIHSENPKKEDVS</sequence>
<evidence type="ECO:0000313" key="1">
    <source>
        <dbReference type="EMBL" id="SVD40614.1"/>
    </source>
</evidence>
<dbReference type="AlphaFoldDB" id="A0A382V2A7"/>
<proteinExistence type="predicted"/>
<dbReference type="EMBL" id="UINC01148621">
    <property type="protein sequence ID" value="SVD40614.1"/>
    <property type="molecule type" value="Genomic_DNA"/>
</dbReference>
<organism evidence="1">
    <name type="scientific">marine metagenome</name>
    <dbReference type="NCBI Taxonomy" id="408172"/>
    <lineage>
        <taxon>unclassified sequences</taxon>
        <taxon>metagenomes</taxon>
        <taxon>ecological metagenomes</taxon>
    </lineage>
</organism>
<protein>
    <submittedName>
        <fullName evidence="1">Uncharacterized protein</fullName>
    </submittedName>
</protein>
<name>A0A382V2A7_9ZZZZ</name>
<reference evidence="1" key="1">
    <citation type="submission" date="2018-05" db="EMBL/GenBank/DDBJ databases">
        <authorList>
            <person name="Lanie J.A."/>
            <person name="Ng W.-L."/>
            <person name="Kazmierczak K.M."/>
            <person name="Andrzejewski T.M."/>
            <person name="Davidsen T.M."/>
            <person name="Wayne K.J."/>
            <person name="Tettelin H."/>
            <person name="Glass J.I."/>
            <person name="Rusch D."/>
            <person name="Podicherti R."/>
            <person name="Tsui H.-C.T."/>
            <person name="Winkler M.E."/>
        </authorList>
    </citation>
    <scope>NUCLEOTIDE SEQUENCE</scope>
</reference>
<gene>
    <name evidence="1" type="ORF">METZ01_LOCUS393468</name>
</gene>
<accession>A0A382V2A7</accession>